<protein>
    <submittedName>
        <fullName evidence="1">N-formylglutamate amidohydrolase</fullName>
    </submittedName>
</protein>
<dbReference type="Proteomes" id="UP000317648">
    <property type="component" value="Chromosome"/>
</dbReference>
<dbReference type="RefSeq" id="WP_145050615.1">
    <property type="nucleotide sequence ID" value="NZ_CP036433.1"/>
</dbReference>
<dbReference type="KEGG" id="lcre:Pla8534_13980"/>
<keyword evidence="1" id="KW-0378">Hydrolase</keyword>
<dbReference type="InterPro" id="IPR007709">
    <property type="entry name" value="N-FG_amidohydro"/>
</dbReference>
<dbReference type="GO" id="GO:0016787">
    <property type="term" value="F:hydrolase activity"/>
    <property type="evidence" value="ECO:0007669"/>
    <property type="project" value="UniProtKB-KW"/>
</dbReference>
<evidence type="ECO:0000313" key="1">
    <source>
        <dbReference type="EMBL" id="QDU93618.1"/>
    </source>
</evidence>
<dbReference type="Gene3D" id="3.40.630.40">
    <property type="entry name" value="Zn-dependent exopeptidases"/>
    <property type="match status" value="1"/>
</dbReference>
<gene>
    <name evidence="1" type="ORF">Pla8534_13980</name>
</gene>
<dbReference type="SUPFAM" id="SSF53187">
    <property type="entry name" value="Zn-dependent exopeptidases"/>
    <property type="match status" value="1"/>
</dbReference>
<evidence type="ECO:0000313" key="2">
    <source>
        <dbReference type="Proteomes" id="UP000317648"/>
    </source>
</evidence>
<accession>A0A518DP51</accession>
<dbReference type="EMBL" id="CP036433">
    <property type="protein sequence ID" value="QDU93618.1"/>
    <property type="molecule type" value="Genomic_DNA"/>
</dbReference>
<sequence length="277" mass="31513">MPSRTRKSLSQPQELRHETLPTWTIDRGFGPLVATAIHDGGLIRPQLLERIALDEAQRLREEDPCTGEWTAAASNQVIVHRSRFETDLNRPREKAVYQTPADAWNLEVWREPPAPEMIEESLALYDAFYRDLGDLLTEIVDQNGQAVVLDLHSYNHCRLGADQPADPRENPDINLGTGSMDRELWDNLVDRFLLEMRQFPFPQGPLNVGENVKFQGGEMGRWIHRNFPDTVCCLSVEVKKIYMDEWTGEPLPAQVKAIGEALRCASQGLLEEIHLHA</sequence>
<dbReference type="OrthoDB" id="9785840at2"/>
<dbReference type="Pfam" id="PF05013">
    <property type="entry name" value="FGase"/>
    <property type="match status" value="1"/>
</dbReference>
<dbReference type="AlphaFoldDB" id="A0A518DP51"/>
<name>A0A518DP51_9BACT</name>
<reference evidence="1 2" key="1">
    <citation type="submission" date="2019-02" db="EMBL/GenBank/DDBJ databases">
        <title>Deep-cultivation of Planctomycetes and their phenomic and genomic characterization uncovers novel biology.</title>
        <authorList>
            <person name="Wiegand S."/>
            <person name="Jogler M."/>
            <person name="Boedeker C."/>
            <person name="Pinto D."/>
            <person name="Vollmers J."/>
            <person name="Rivas-Marin E."/>
            <person name="Kohn T."/>
            <person name="Peeters S.H."/>
            <person name="Heuer A."/>
            <person name="Rast P."/>
            <person name="Oberbeckmann S."/>
            <person name="Bunk B."/>
            <person name="Jeske O."/>
            <person name="Meyerdierks A."/>
            <person name="Storesund J.E."/>
            <person name="Kallscheuer N."/>
            <person name="Luecker S."/>
            <person name="Lage O.M."/>
            <person name="Pohl T."/>
            <person name="Merkel B.J."/>
            <person name="Hornburger P."/>
            <person name="Mueller R.-W."/>
            <person name="Bruemmer F."/>
            <person name="Labrenz M."/>
            <person name="Spormann A.M."/>
            <person name="Op den Camp H."/>
            <person name="Overmann J."/>
            <person name="Amann R."/>
            <person name="Jetten M.S.M."/>
            <person name="Mascher T."/>
            <person name="Medema M.H."/>
            <person name="Devos D.P."/>
            <person name="Kaster A.-K."/>
            <person name="Ovreas L."/>
            <person name="Rohde M."/>
            <person name="Galperin M.Y."/>
            <person name="Jogler C."/>
        </authorList>
    </citation>
    <scope>NUCLEOTIDE SEQUENCE [LARGE SCALE GENOMIC DNA]</scope>
    <source>
        <strain evidence="1 2">Pla85_3_4</strain>
    </source>
</reference>
<organism evidence="1 2">
    <name type="scientific">Lignipirellula cremea</name>
    <dbReference type="NCBI Taxonomy" id="2528010"/>
    <lineage>
        <taxon>Bacteria</taxon>
        <taxon>Pseudomonadati</taxon>
        <taxon>Planctomycetota</taxon>
        <taxon>Planctomycetia</taxon>
        <taxon>Pirellulales</taxon>
        <taxon>Pirellulaceae</taxon>
        <taxon>Lignipirellula</taxon>
    </lineage>
</organism>
<proteinExistence type="predicted"/>
<keyword evidence="2" id="KW-1185">Reference proteome</keyword>